<gene>
    <name evidence="5" type="ORF">EDD74_10529</name>
    <name evidence="4" type="ORF">FAEUMB_00820</name>
</gene>
<keyword evidence="7" id="KW-1185">Reference proteome</keyword>
<dbReference type="EMBL" id="SLZV01000005">
    <property type="protein sequence ID" value="TCS69045.1"/>
    <property type="molecule type" value="Genomic_DNA"/>
</dbReference>
<feature type="region of interest" description="Disordered" evidence="1">
    <location>
        <begin position="215"/>
        <end position="243"/>
    </location>
</feature>
<comment type="caution">
    <text evidence="5">The sequence shown here is derived from an EMBL/GenBank/DDBJ whole genome shotgun (WGS) entry which is preliminary data.</text>
</comment>
<dbReference type="Proteomes" id="UP000702954">
    <property type="component" value="Unassembled WGS sequence"/>
</dbReference>
<evidence type="ECO:0000256" key="1">
    <source>
        <dbReference type="SAM" id="MobiDB-lite"/>
    </source>
</evidence>
<accession>A0A4R3JTN1</accession>
<keyword evidence="2" id="KW-0812">Transmembrane</keyword>
<evidence type="ECO:0000313" key="4">
    <source>
        <dbReference type="EMBL" id="GBU03541.1"/>
    </source>
</evidence>
<dbReference type="AlphaFoldDB" id="A0A4R3JTN1"/>
<feature type="domain" description="Anti-sigma factor RsgI-like middle" evidence="3">
    <location>
        <begin position="70"/>
        <end position="193"/>
    </location>
</feature>
<dbReference type="RefSeq" id="WP_242990021.1">
    <property type="nucleotide sequence ID" value="NZ_BHEO01000002.1"/>
</dbReference>
<organism evidence="5 6">
    <name type="scientific">Faecalimonas umbilicata</name>
    <dbReference type="NCBI Taxonomy" id="1912855"/>
    <lineage>
        <taxon>Bacteria</taxon>
        <taxon>Bacillati</taxon>
        <taxon>Bacillota</taxon>
        <taxon>Clostridia</taxon>
        <taxon>Lachnospirales</taxon>
        <taxon>Lachnospiraceae</taxon>
        <taxon>Faecalimonas</taxon>
    </lineage>
</organism>
<reference evidence="5 6" key="2">
    <citation type="submission" date="2019-03" db="EMBL/GenBank/DDBJ databases">
        <title>Genomic Encyclopedia of Type Strains, Phase IV (KMG-IV): sequencing the most valuable type-strain genomes for metagenomic binning, comparative biology and taxonomic classification.</title>
        <authorList>
            <person name="Goeker M."/>
        </authorList>
    </citation>
    <scope>NUCLEOTIDE SEQUENCE [LARGE SCALE GENOMIC DNA]</scope>
    <source>
        <strain evidence="5 6">DSM 103426</strain>
    </source>
</reference>
<dbReference type="Proteomes" id="UP000294613">
    <property type="component" value="Unassembled WGS sequence"/>
</dbReference>
<proteinExistence type="predicted"/>
<name>A0A4R3JTN1_9FIRM</name>
<dbReference type="InterPro" id="IPR055431">
    <property type="entry name" value="RsgI_M"/>
</dbReference>
<dbReference type="Pfam" id="PF23750">
    <property type="entry name" value="RsgI_M"/>
    <property type="match status" value="1"/>
</dbReference>
<keyword evidence="2" id="KW-0472">Membrane</keyword>
<keyword evidence="2" id="KW-1133">Transmembrane helix</keyword>
<dbReference type="EMBL" id="BHEO01000002">
    <property type="protein sequence ID" value="GBU03541.1"/>
    <property type="molecule type" value="Genomic_DNA"/>
</dbReference>
<reference evidence="4 7" key="1">
    <citation type="journal article" date="2018" name="Int. J. Syst. Evol. Microbiol.">
        <title>Draft Genome Sequence of Faecalimonas umbilicata JCM 30896T, an Acetate-Producing Bacterium Isolated from Human Feces.</title>
        <authorList>
            <person name="Sakamoto M."/>
            <person name="Ikeyama N."/>
            <person name="Yuki M."/>
            <person name="Ohkuma M."/>
        </authorList>
    </citation>
    <scope>NUCLEOTIDE SEQUENCE [LARGE SCALE GENOMIC DNA]</scope>
    <source>
        <strain evidence="4 7">EGH7</strain>
    </source>
</reference>
<evidence type="ECO:0000313" key="5">
    <source>
        <dbReference type="EMBL" id="TCS69045.1"/>
    </source>
</evidence>
<sequence>MMSMNEQLKEAFGQIRAEDQLKKKTKEFLSQKTSSVSRKQKINYRQVVPVCLCILVFVFGGHWLYFEPTAEISIDINPSVELELNRFNRVISVESYNRDGEELLESLDVKFLNYSEAVERIMKQEKIVSLLASDEIMTVSVVGDDQIQSKEILNHIKGCTNKSENIYCYYVKSEEVENAHEAGLSCGKYKVFLEIQELDPRITAKEVKNMSMKEMRDLLKELSGTDQEKPEPHEKRKRHGRCR</sequence>
<feature type="transmembrane region" description="Helical" evidence="2">
    <location>
        <begin position="47"/>
        <end position="66"/>
    </location>
</feature>
<evidence type="ECO:0000259" key="3">
    <source>
        <dbReference type="Pfam" id="PF23750"/>
    </source>
</evidence>
<evidence type="ECO:0000313" key="6">
    <source>
        <dbReference type="Proteomes" id="UP000294613"/>
    </source>
</evidence>
<evidence type="ECO:0000256" key="2">
    <source>
        <dbReference type="SAM" id="Phobius"/>
    </source>
</evidence>
<evidence type="ECO:0000313" key="7">
    <source>
        <dbReference type="Proteomes" id="UP000702954"/>
    </source>
</evidence>
<protein>
    <recommendedName>
        <fullName evidence="3">Anti-sigma factor RsgI-like middle domain-containing protein</fullName>
    </recommendedName>
</protein>